<dbReference type="Proteomes" id="UP000193411">
    <property type="component" value="Unassembled WGS sequence"/>
</dbReference>
<evidence type="ECO:0000313" key="2">
    <source>
        <dbReference type="Proteomes" id="UP000193411"/>
    </source>
</evidence>
<dbReference type="OrthoDB" id="448455at2759"/>
<dbReference type="PANTHER" id="PTHR46586:SF3">
    <property type="entry name" value="ANKYRIN REPEAT-CONTAINING PROTEIN"/>
    <property type="match status" value="1"/>
</dbReference>
<dbReference type="EMBL" id="MCFL01000040">
    <property type="protein sequence ID" value="ORZ32925.1"/>
    <property type="molecule type" value="Genomic_DNA"/>
</dbReference>
<dbReference type="PANTHER" id="PTHR46586">
    <property type="entry name" value="ANKYRIN REPEAT-CONTAINING PROTEIN"/>
    <property type="match status" value="1"/>
</dbReference>
<gene>
    <name evidence="1" type="ORF">BCR44DRAFT_48338</name>
</gene>
<evidence type="ECO:0000313" key="1">
    <source>
        <dbReference type="EMBL" id="ORZ32925.1"/>
    </source>
</evidence>
<dbReference type="InterPro" id="IPR036770">
    <property type="entry name" value="Ankyrin_rpt-contain_sf"/>
</dbReference>
<sequence>MFAASKHGHTDVLDFWAAQAGMKWRYGPMAISACVDLACQYGQVHVIEWWSQRANVSMAGNSSAMQSVCQAIEGGHQQVVSWVIEDSGFRLDREAEAVLVIVAILTKQPDIADQLVHEHGFALTPVAASFACLTGSISTLTQCASLVSSSATSAKKIDGPVAYLLASAAGSIQLLDHLKDTLRLEPGLILAPQEDEFFSILRILIRLATFAHIQDALETWFNWSALELLPANVASLAGHAHVLIWLAEYHGSDLNYAQCAAIAAATHGHVSVLEWWVETHIDGIYRWPMSADLVDKACANGHLPIVQCLWEASKSSGWVRFEFSPRVVFPALAEHGRVDFAQWWIVHIGKPRDKELVRAVAQACKYGQLEFLKMMVDSQLLGSVDDIAQDAIGSAAKRGHVTLVEWWACQTQHRSICRSWLDPHAWPAAFDVIAWVLASGFQVVDLTRTETEWFVIEQGPHANGVLRAVHEAKTLYLDLCLSPAILGKQVALFDMSAASTAGQIAVLDWAVARAKQGKLRLDYSWDSVLRASQNRAYHVLDWWLTRSGLELAVSAEGLGQAVGNDEVMREWWRATGLVNEEELKWDAEQEQGWGW</sequence>
<dbReference type="InterPro" id="IPR052050">
    <property type="entry name" value="SecEffector_AnkRepeat"/>
</dbReference>
<evidence type="ECO:0008006" key="3">
    <source>
        <dbReference type="Google" id="ProtNLM"/>
    </source>
</evidence>
<protein>
    <recommendedName>
        <fullName evidence="3">Ankyrin repeat-containing domain protein</fullName>
    </recommendedName>
</protein>
<reference evidence="1 2" key="1">
    <citation type="submission" date="2016-07" db="EMBL/GenBank/DDBJ databases">
        <title>Pervasive Adenine N6-methylation of Active Genes in Fungi.</title>
        <authorList>
            <consortium name="DOE Joint Genome Institute"/>
            <person name="Mondo S.J."/>
            <person name="Dannebaum R.O."/>
            <person name="Kuo R.C."/>
            <person name="Labutti K."/>
            <person name="Haridas S."/>
            <person name="Kuo A."/>
            <person name="Salamov A."/>
            <person name="Ahrendt S.R."/>
            <person name="Lipzen A."/>
            <person name="Sullivan W."/>
            <person name="Andreopoulos W.B."/>
            <person name="Clum A."/>
            <person name="Lindquist E."/>
            <person name="Daum C."/>
            <person name="Ramamoorthy G.K."/>
            <person name="Gryganskyi A."/>
            <person name="Culley D."/>
            <person name="Magnuson J.K."/>
            <person name="James T.Y."/>
            <person name="O'Malley M.A."/>
            <person name="Stajich J.E."/>
            <person name="Spatafora J.W."/>
            <person name="Visel A."/>
            <person name="Grigoriev I.V."/>
        </authorList>
    </citation>
    <scope>NUCLEOTIDE SEQUENCE [LARGE SCALE GENOMIC DNA]</scope>
    <source>
        <strain evidence="1 2">PL171</strain>
    </source>
</reference>
<dbReference type="Gene3D" id="1.25.40.20">
    <property type="entry name" value="Ankyrin repeat-containing domain"/>
    <property type="match status" value="1"/>
</dbReference>
<organism evidence="1 2">
    <name type="scientific">Catenaria anguillulae PL171</name>
    <dbReference type="NCBI Taxonomy" id="765915"/>
    <lineage>
        <taxon>Eukaryota</taxon>
        <taxon>Fungi</taxon>
        <taxon>Fungi incertae sedis</taxon>
        <taxon>Blastocladiomycota</taxon>
        <taxon>Blastocladiomycetes</taxon>
        <taxon>Blastocladiales</taxon>
        <taxon>Catenariaceae</taxon>
        <taxon>Catenaria</taxon>
    </lineage>
</organism>
<dbReference type="AlphaFoldDB" id="A0A1Y2HEE9"/>
<keyword evidence="2" id="KW-1185">Reference proteome</keyword>
<comment type="caution">
    <text evidence="1">The sequence shown here is derived from an EMBL/GenBank/DDBJ whole genome shotgun (WGS) entry which is preliminary data.</text>
</comment>
<proteinExistence type="predicted"/>
<accession>A0A1Y2HEE9</accession>
<name>A0A1Y2HEE9_9FUNG</name>
<dbReference type="SUPFAM" id="SSF48403">
    <property type="entry name" value="Ankyrin repeat"/>
    <property type="match status" value="1"/>
</dbReference>